<protein>
    <recommendedName>
        <fullName evidence="9">HTH luxR-type domain-containing protein</fullName>
    </recommendedName>
</protein>
<comment type="similarity">
    <text evidence="1">Belongs to the sigma-70 factor family. ECF subfamily.</text>
</comment>
<comment type="caution">
    <text evidence="8">The sequence shown here is derived from an EMBL/GenBank/DDBJ whole genome shotgun (WGS) entry which is preliminary data.</text>
</comment>
<evidence type="ECO:0000256" key="2">
    <source>
        <dbReference type="ARBA" id="ARBA00023015"/>
    </source>
</evidence>
<dbReference type="NCBIfam" id="TIGR02937">
    <property type="entry name" value="sigma70-ECF"/>
    <property type="match status" value="1"/>
</dbReference>
<dbReference type="InterPro" id="IPR039425">
    <property type="entry name" value="RNA_pol_sigma-70-like"/>
</dbReference>
<dbReference type="AlphaFoldDB" id="A0A0F9LMT3"/>
<dbReference type="EMBL" id="LAZR01005895">
    <property type="protein sequence ID" value="KKM96334.1"/>
    <property type="molecule type" value="Genomic_DNA"/>
</dbReference>
<accession>A0A0F9LMT3</accession>
<feature type="domain" description="RNA polymerase sigma-70 region 2" evidence="6">
    <location>
        <begin position="23"/>
        <end position="89"/>
    </location>
</feature>
<dbReference type="SUPFAM" id="SSF88659">
    <property type="entry name" value="Sigma3 and sigma4 domains of RNA polymerase sigma factors"/>
    <property type="match status" value="1"/>
</dbReference>
<dbReference type="InterPro" id="IPR007627">
    <property type="entry name" value="RNA_pol_sigma70_r2"/>
</dbReference>
<evidence type="ECO:0000256" key="3">
    <source>
        <dbReference type="ARBA" id="ARBA00023082"/>
    </source>
</evidence>
<reference evidence="8" key="1">
    <citation type="journal article" date="2015" name="Nature">
        <title>Complex archaea that bridge the gap between prokaryotes and eukaryotes.</title>
        <authorList>
            <person name="Spang A."/>
            <person name="Saw J.H."/>
            <person name="Jorgensen S.L."/>
            <person name="Zaremba-Niedzwiedzka K."/>
            <person name="Martijn J."/>
            <person name="Lind A.E."/>
            <person name="van Eijk R."/>
            <person name="Schleper C."/>
            <person name="Guy L."/>
            <person name="Ettema T.J."/>
        </authorList>
    </citation>
    <scope>NUCLEOTIDE SEQUENCE</scope>
</reference>
<evidence type="ECO:0000259" key="7">
    <source>
        <dbReference type="Pfam" id="PF08281"/>
    </source>
</evidence>
<organism evidence="8">
    <name type="scientific">marine sediment metagenome</name>
    <dbReference type="NCBI Taxonomy" id="412755"/>
    <lineage>
        <taxon>unclassified sequences</taxon>
        <taxon>metagenomes</taxon>
        <taxon>ecological metagenomes</taxon>
    </lineage>
</organism>
<sequence length="199" mass="23239">MENDGSKRAHDTGQIINPAFDNLYKKYQNAVFGFTYYLTQNRGDAEDLFQEAWLRIAKKLPDEVNMQSIKAWIFTVVANLQRDELRKKRVRRLFFLQKAMSLEKENTMFPVLPGEPISVNSDEAYQADIGRDIARAMARLPDRQRRVFVLKEMAEFKQAEISDILGIPLGTVKSLMHRAVTRLRRELSKYHEKSNDKRD</sequence>
<dbReference type="InterPro" id="IPR036388">
    <property type="entry name" value="WH-like_DNA-bd_sf"/>
</dbReference>
<dbReference type="Gene3D" id="1.10.10.10">
    <property type="entry name" value="Winged helix-like DNA-binding domain superfamily/Winged helix DNA-binding domain"/>
    <property type="match status" value="1"/>
</dbReference>
<keyword evidence="2" id="KW-0805">Transcription regulation</keyword>
<evidence type="ECO:0000256" key="1">
    <source>
        <dbReference type="ARBA" id="ARBA00010641"/>
    </source>
</evidence>
<keyword evidence="5" id="KW-0804">Transcription</keyword>
<dbReference type="Gene3D" id="1.10.1740.10">
    <property type="match status" value="1"/>
</dbReference>
<dbReference type="PANTHER" id="PTHR43133:SF8">
    <property type="entry name" value="RNA POLYMERASE SIGMA FACTOR HI_1459-RELATED"/>
    <property type="match status" value="1"/>
</dbReference>
<evidence type="ECO:0000256" key="5">
    <source>
        <dbReference type="ARBA" id="ARBA00023163"/>
    </source>
</evidence>
<evidence type="ECO:0000259" key="6">
    <source>
        <dbReference type="Pfam" id="PF04542"/>
    </source>
</evidence>
<dbReference type="InterPro" id="IPR013249">
    <property type="entry name" value="RNA_pol_sigma70_r4_t2"/>
</dbReference>
<dbReference type="Pfam" id="PF08281">
    <property type="entry name" value="Sigma70_r4_2"/>
    <property type="match status" value="1"/>
</dbReference>
<name>A0A0F9LMT3_9ZZZZ</name>
<dbReference type="PANTHER" id="PTHR43133">
    <property type="entry name" value="RNA POLYMERASE ECF-TYPE SIGMA FACTO"/>
    <property type="match status" value="1"/>
</dbReference>
<keyword evidence="4" id="KW-0238">DNA-binding</keyword>
<evidence type="ECO:0008006" key="9">
    <source>
        <dbReference type="Google" id="ProtNLM"/>
    </source>
</evidence>
<proteinExistence type="inferred from homology"/>
<dbReference type="GO" id="GO:0016987">
    <property type="term" value="F:sigma factor activity"/>
    <property type="evidence" value="ECO:0007669"/>
    <property type="project" value="UniProtKB-KW"/>
</dbReference>
<dbReference type="InterPro" id="IPR013325">
    <property type="entry name" value="RNA_pol_sigma_r2"/>
</dbReference>
<dbReference type="CDD" id="cd06171">
    <property type="entry name" value="Sigma70_r4"/>
    <property type="match status" value="1"/>
</dbReference>
<dbReference type="InterPro" id="IPR014284">
    <property type="entry name" value="RNA_pol_sigma-70_dom"/>
</dbReference>
<gene>
    <name evidence="8" type="ORF">LCGC14_1179110</name>
</gene>
<feature type="domain" description="RNA polymerase sigma factor 70 region 4 type 2" evidence="7">
    <location>
        <begin position="132"/>
        <end position="183"/>
    </location>
</feature>
<dbReference type="GO" id="GO:0006352">
    <property type="term" value="P:DNA-templated transcription initiation"/>
    <property type="evidence" value="ECO:0007669"/>
    <property type="project" value="InterPro"/>
</dbReference>
<dbReference type="Pfam" id="PF04542">
    <property type="entry name" value="Sigma70_r2"/>
    <property type="match status" value="1"/>
</dbReference>
<dbReference type="GO" id="GO:0003677">
    <property type="term" value="F:DNA binding"/>
    <property type="evidence" value="ECO:0007669"/>
    <property type="project" value="UniProtKB-KW"/>
</dbReference>
<dbReference type="InterPro" id="IPR013324">
    <property type="entry name" value="RNA_pol_sigma_r3/r4-like"/>
</dbReference>
<dbReference type="SUPFAM" id="SSF88946">
    <property type="entry name" value="Sigma2 domain of RNA polymerase sigma factors"/>
    <property type="match status" value="1"/>
</dbReference>
<keyword evidence="3" id="KW-0731">Sigma factor</keyword>
<evidence type="ECO:0000313" key="8">
    <source>
        <dbReference type="EMBL" id="KKM96334.1"/>
    </source>
</evidence>
<evidence type="ECO:0000256" key="4">
    <source>
        <dbReference type="ARBA" id="ARBA00023125"/>
    </source>
</evidence>